<proteinExistence type="predicted"/>
<evidence type="ECO:0000313" key="2">
    <source>
        <dbReference type="EMBL" id="CAG7819241.1"/>
    </source>
</evidence>
<organism evidence="2 3">
    <name type="scientific">Allacma fusca</name>
    <dbReference type="NCBI Taxonomy" id="39272"/>
    <lineage>
        <taxon>Eukaryota</taxon>
        <taxon>Metazoa</taxon>
        <taxon>Ecdysozoa</taxon>
        <taxon>Arthropoda</taxon>
        <taxon>Hexapoda</taxon>
        <taxon>Collembola</taxon>
        <taxon>Symphypleona</taxon>
        <taxon>Sminthuridae</taxon>
        <taxon>Allacma</taxon>
    </lineage>
</organism>
<evidence type="ECO:0000256" key="1">
    <source>
        <dbReference type="SAM" id="MobiDB-lite"/>
    </source>
</evidence>
<comment type="caution">
    <text evidence="2">The sequence shown here is derived from an EMBL/GenBank/DDBJ whole genome shotgun (WGS) entry which is preliminary data.</text>
</comment>
<name>A0A8J2KJK5_9HEXA</name>
<protein>
    <submittedName>
        <fullName evidence="2">Uncharacterized protein</fullName>
    </submittedName>
</protein>
<feature type="non-terminal residue" evidence="2">
    <location>
        <position position="23"/>
    </location>
</feature>
<dbReference type="Proteomes" id="UP000708208">
    <property type="component" value="Unassembled WGS sequence"/>
</dbReference>
<reference evidence="2" key="1">
    <citation type="submission" date="2021-06" db="EMBL/GenBank/DDBJ databases">
        <authorList>
            <person name="Hodson N. C."/>
            <person name="Mongue J. A."/>
            <person name="Jaron S. K."/>
        </authorList>
    </citation>
    <scope>NUCLEOTIDE SEQUENCE</scope>
</reference>
<dbReference type="AlphaFoldDB" id="A0A8J2KJK5"/>
<keyword evidence="3" id="KW-1185">Reference proteome</keyword>
<dbReference type="EMBL" id="CAJVCH010443548">
    <property type="protein sequence ID" value="CAG7819241.1"/>
    <property type="molecule type" value="Genomic_DNA"/>
</dbReference>
<sequence>MFAISTEDSDSSNDEDLNVEDET</sequence>
<feature type="region of interest" description="Disordered" evidence="1">
    <location>
        <begin position="1"/>
        <end position="23"/>
    </location>
</feature>
<accession>A0A8J2KJK5</accession>
<evidence type="ECO:0000313" key="3">
    <source>
        <dbReference type="Proteomes" id="UP000708208"/>
    </source>
</evidence>
<gene>
    <name evidence="2" type="ORF">AFUS01_LOCUS29703</name>
</gene>
<feature type="compositionally biased region" description="Acidic residues" evidence="1">
    <location>
        <begin position="7"/>
        <end position="23"/>
    </location>
</feature>